<evidence type="ECO:0008006" key="2">
    <source>
        <dbReference type="Google" id="ProtNLM"/>
    </source>
</evidence>
<dbReference type="NCBIfam" id="TIGR01589">
    <property type="entry name" value="A_thal_3526"/>
    <property type="match status" value="1"/>
</dbReference>
<dbReference type="PANTHER" id="PTHR31871:SF1">
    <property type="entry name" value="HISTIDINE-TRNA LIGASE"/>
    <property type="match status" value="1"/>
</dbReference>
<dbReference type="EMBL" id="GISG01084445">
    <property type="protein sequence ID" value="MBA4632814.1"/>
    <property type="molecule type" value="Transcribed_RNA"/>
</dbReference>
<dbReference type="AlphaFoldDB" id="A0A7C8Z2V7"/>
<sequence length="318" mass="34823">MSGGEVRRLSSQDLQMVQNLIENCIQLHMSKTDTVNVLSRDAKIQPGITELVWQRLEEENRDFFEVYYIRLALKEQIKIFNDLLKKQAALMQQIQSTGVGPMPVSNGCRMTQFKQNAGCYAIDQAGPSVSPGSLQPAVAPSLPFSNGASSLQTPAAFDMSTQSRRIDFLPNTLNVQNSNSMRLMQGLNGGCVKTETGYPSESRIIFDANNNIVETHGPVEDASVAAFGHLDGSSQQLNEELLGIDSSFGQLGQIPKNFSFPDLSAYPHLLDNFPSSAFEATDSNNFVGSRSRGEITEESMKLEALSESYSIEDYGGSD</sequence>
<name>A0A7C8Z2V7_OPUST</name>
<organism evidence="1">
    <name type="scientific">Opuntia streptacantha</name>
    <name type="common">Prickly pear cactus</name>
    <name type="synonym">Opuntia cardona</name>
    <dbReference type="NCBI Taxonomy" id="393608"/>
    <lineage>
        <taxon>Eukaryota</taxon>
        <taxon>Viridiplantae</taxon>
        <taxon>Streptophyta</taxon>
        <taxon>Embryophyta</taxon>
        <taxon>Tracheophyta</taxon>
        <taxon>Spermatophyta</taxon>
        <taxon>Magnoliopsida</taxon>
        <taxon>eudicotyledons</taxon>
        <taxon>Gunneridae</taxon>
        <taxon>Pentapetalae</taxon>
        <taxon>Caryophyllales</taxon>
        <taxon>Cactineae</taxon>
        <taxon>Cactaceae</taxon>
        <taxon>Opuntioideae</taxon>
        <taxon>Opuntia</taxon>
    </lineage>
</organism>
<reference evidence="1" key="1">
    <citation type="journal article" date="2013" name="J. Plant Res.">
        <title>Effect of fungi and light on seed germination of three Opuntia species from semiarid lands of central Mexico.</title>
        <authorList>
            <person name="Delgado-Sanchez P."/>
            <person name="Jimenez-Bremont J.F."/>
            <person name="Guerrero-Gonzalez Mde L."/>
            <person name="Flores J."/>
        </authorList>
    </citation>
    <scope>NUCLEOTIDE SEQUENCE</scope>
    <source>
        <tissue evidence="1">Cladode</tissue>
    </source>
</reference>
<dbReference type="Pfam" id="PF09713">
    <property type="entry name" value="A_thal_3526"/>
    <property type="match status" value="1"/>
</dbReference>
<accession>A0A7C8Z2V7</accession>
<dbReference type="InterPro" id="IPR006476">
    <property type="entry name" value="CHP01589_pln"/>
</dbReference>
<proteinExistence type="predicted"/>
<reference evidence="1" key="2">
    <citation type="submission" date="2020-07" db="EMBL/GenBank/DDBJ databases">
        <authorList>
            <person name="Vera ALvarez R."/>
            <person name="Arias-Moreno D.M."/>
            <person name="Jimenez-Jacinto V."/>
            <person name="Jimenez-Bremont J.F."/>
            <person name="Swaminathan K."/>
            <person name="Moose S.P."/>
            <person name="Guerrero-Gonzalez M.L."/>
            <person name="Marino-Ramirez L."/>
            <person name="Landsman D."/>
            <person name="Rodriguez-Kessler M."/>
            <person name="Delgado-Sanchez P."/>
        </authorList>
    </citation>
    <scope>NUCLEOTIDE SEQUENCE</scope>
    <source>
        <tissue evidence="1">Cladode</tissue>
    </source>
</reference>
<dbReference type="PANTHER" id="PTHR31871">
    <property type="entry name" value="OS02G0137100 PROTEIN"/>
    <property type="match status" value="1"/>
</dbReference>
<evidence type="ECO:0000313" key="1">
    <source>
        <dbReference type="EMBL" id="MBA4632814.1"/>
    </source>
</evidence>
<protein>
    <recommendedName>
        <fullName evidence="2">Angiotensin-converting enzyme 2</fullName>
    </recommendedName>
</protein>